<dbReference type="PROSITE" id="PS51257">
    <property type="entry name" value="PROKAR_LIPOPROTEIN"/>
    <property type="match status" value="1"/>
</dbReference>
<dbReference type="GO" id="GO:0005975">
    <property type="term" value="P:carbohydrate metabolic process"/>
    <property type="evidence" value="ECO:0007669"/>
    <property type="project" value="UniProtKB-ARBA"/>
</dbReference>
<accession>A0A7J5GPZ6</accession>
<dbReference type="GO" id="GO:0004553">
    <property type="term" value="F:hydrolase activity, hydrolyzing O-glycosyl compounds"/>
    <property type="evidence" value="ECO:0007669"/>
    <property type="project" value="UniProtKB-ARBA"/>
</dbReference>
<feature type="domain" description="BT-3987-like N-terminal" evidence="2">
    <location>
        <begin position="32"/>
        <end position="145"/>
    </location>
</feature>
<dbReference type="AlphaFoldDB" id="A0A7J5GPZ6"/>
<dbReference type="EMBL" id="WCUA01000146">
    <property type="protein sequence ID" value="KAB4179418.1"/>
    <property type="molecule type" value="Genomic_DNA"/>
</dbReference>
<evidence type="ECO:0000256" key="1">
    <source>
        <dbReference type="SAM" id="SignalP"/>
    </source>
</evidence>
<proteinExistence type="predicted"/>
<name>A0A7J5GPZ6_BACUN</name>
<organism evidence="3 4">
    <name type="scientific">Bacteroides uniformis</name>
    <dbReference type="NCBI Taxonomy" id="820"/>
    <lineage>
        <taxon>Bacteria</taxon>
        <taxon>Pseudomonadati</taxon>
        <taxon>Bacteroidota</taxon>
        <taxon>Bacteroidia</taxon>
        <taxon>Bacteroidales</taxon>
        <taxon>Bacteroidaceae</taxon>
        <taxon>Bacteroides</taxon>
    </lineage>
</organism>
<dbReference type="Proteomes" id="UP000442334">
    <property type="component" value="Unassembled WGS sequence"/>
</dbReference>
<dbReference type="RefSeq" id="WP_151874788.1">
    <property type="nucleotide sequence ID" value="NZ_WCUA01000146.1"/>
</dbReference>
<comment type="caution">
    <text evidence="3">The sequence shown here is derived from an EMBL/GenBank/DDBJ whole genome shotgun (WGS) entry which is preliminary data.</text>
</comment>
<dbReference type="Pfam" id="PF08522">
    <property type="entry name" value="BT_3987-like_N"/>
    <property type="match status" value="1"/>
</dbReference>
<dbReference type="SUPFAM" id="SSF49899">
    <property type="entry name" value="Concanavalin A-like lectins/glucanases"/>
    <property type="match status" value="1"/>
</dbReference>
<dbReference type="InterPro" id="IPR013320">
    <property type="entry name" value="ConA-like_dom_sf"/>
</dbReference>
<keyword evidence="1" id="KW-0732">Signal</keyword>
<dbReference type="InterPro" id="IPR013728">
    <property type="entry name" value="BT_3987-like_N"/>
</dbReference>
<evidence type="ECO:0000313" key="4">
    <source>
        <dbReference type="Proteomes" id="UP000442334"/>
    </source>
</evidence>
<gene>
    <name evidence="3" type="ORF">GAQ34_22765</name>
</gene>
<sequence>MMNKHIFYYLMVGSMALLLGACNDSMNDLLEPKVYFESKEYNFSVEDEMDVMTFDLVSRLSSATSSQVDVSYSVAEPSVVDEYNAKYGTNYEMLDVSQVKLSSTTSSISSGKLYADNIEVELSGLEALKAGNSYVLPMRVHSSSVSTLSGTNIAYFFFSKPLKITKACNFSNHYISVKFPVGTFFSSFTYEALINVDYFLDNNTIMGTEGVMILRIGDAGGGITPKDYLEVAGRQNYRVTKPLLTNRWYHVALTYDQPTGKTGIYVNGEKWAGSDWGIDGFDPNSDMGFYIGRIYGFKWGERPFHGKMSEV</sequence>
<dbReference type="Gene3D" id="2.60.120.200">
    <property type="match status" value="1"/>
</dbReference>
<feature type="signal peptide" evidence="1">
    <location>
        <begin position="1"/>
        <end position="21"/>
    </location>
</feature>
<feature type="chain" id="PRO_5029687174" evidence="1">
    <location>
        <begin position="22"/>
        <end position="311"/>
    </location>
</feature>
<evidence type="ECO:0000259" key="2">
    <source>
        <dbReference type="Pfam" id="PF08522"/>
    </source>
</evidence>
<evidence type="ECO:0000313" key="3">
    <source>
        <dbReference type="EMBL" id="KAB4179418.1"/>
    </source>
</evidence>
<dbReference type="Pfam" id="PF13385">
    <property type="entry name" value="Laminin_G_3"/>
    <property type="match status" value="1"/>
</dbReference>
<protein>
    <submittedName>
        <fullName evidence="3">DUF1735 domain-containing protein</fullName>
    </submittedName>
</protein>
<reference evidence="3 4" key="1">
    <citation type="journal article" date="2019" name="Nat. Med.">
        <title>A library of human gut bacterial isolates paired with longitudinal multiomics data enables mechanistic microbiome research.</title>
        <authorList>
            <person name="Poyet M."/>
            <person name="Groussin M."/>
            <person name="Gibbons S.M."/>
            <person name="Avila-Pacheco J."/>
            <person name="Jiang X."/>
            <person name="Kearney S.M."/>
            <person name="Perrotta A.R."/>
            <person name="Berdy B."/>
            <person name="Zhao S."/>
            <person name="Lieberman T.D."/>
            <person name="Swanson P.K."/>
            <person name="Smith M."/>
            <person name="Roesemann S."/>
            <person name="Alexander J.E."/>
            <person name="Rich S.A."/>
            <person name="Livny J."/>
            <person name="Vlamakis H."/>
            <person name="Clish C."/>
            <person name="Bullock K."/>
            <person name="Deik A."/>
            <person name="Scott J."/>
            <person name="Pierce K.A."/>
            <person name="Xavier R.J."/>
            <person name="Alm E.J."/>
        </authorList>
    </citation>
    <scope>NUCLEOTIDE SEQUENCE [LARGE SCALE GENOMIC DNA]</scope>
    <source>
        <strain evidence="3 4">BIOML-A21</strain>
    </source>
</reference>
<dbReference type="Gene3D" id="2.60.40.1740">
    <property type="entry name" value="hypothetical protein (bacova_03559)"/>
    <property type="match status" value="1"/>
</dbReference>
<feature type="non-terminal residue" evidence="3">
    <location>
        <position position="311"/>
    </location>
</feature>